<reference evidence="6 7" key="1">
    <citation type="submission" date="2023-09" db="EMBL/GenBank/DDBJ databases">
        <title>Nesidiocoris tenuis whole genome shotgun sequence.</title>
        <authorList>
            <person name="Shibata T."/>
            <person name="Shimoda M."/>
            <person name="Kobayashi T."/>
            <person name="Uehara T."/>
        </authorList>
    </citation>
    <scope>NUCLEOTIDE SEQUENCE [LARGE SCALE GENOMIC DNA]</scope>
    <source>
        <strain evidence="6 7">Japan</strain>
    </source>
</reference>
<proteinExistence type="inferred from homology"/>
<evidence type="ECO:0000256" key="5">
    <source>
        <dbReference type="SAM" id="SignalP"/>
    </source>
</evidence>
<accession>A0ABN7BAH7</accession>
<keyword evidence="3" id="KW-0964">Secreted</keyword>
<feature type="chain" id="PRO_5046845695" evidence="5">
    <location>
        <begin position="18"/>
        <end position="208"/>
    </location>
</feature>
<feature type="compositionally biased region" description="Pro residues" evidence="4">
    <location>
        <begin position="181"/>
        <end position="202"/>
    </location>
</feature>
<keyword evidence="5" id="KW-0732">Signal</keyword>
<protein>
    <submittedName>
        <fullName evidence="6">Uncharacterized protein</fullName>
    </submittedName>
</protein>
<sequence length="208" mass="23303">MHHHLLILSTVLAVVWGQQEDCSTPPAGWPKRPPQCCDLPFPLEGMKKEFGSCIRKIGNRQSSTVPTAQAVRDARLCIEECVYQGLGLMDKKDLQKDKLLEQLKQGVADNADWSEPMEKAVVACHEEISKRESSAEGTCKDSAHEFTHCMMRRLFLSCPASEWKASDECNLVKSRMEVCPNIPPPPPPPPQRFQGQGPPPPQFQQFPQ</sequence>
<dbReference type="InterPro" id="IPR036728">
    <property type="entry name" value="PBP_GOBP_sf"/>
</dbReference>
<dbReference type="EMBL" id="AP028920">
    <property type="protein sequence ID" value="BET01398.1"/>
    <property type="molecule type" value="Genomic_DNA"/>
</dbReference>
<dbReference type="SUPFAM" id="SSF47565">
    <property type="entry name" value="Insect pheromone/odorant-binding proteins"/>
    <property type="match status" value="1"/>
</dbReference>
<evidence type="ECO:0000256" key="1">
    <source>
        <dbReference type="ARBA" id="ARBA00004613"/>
    </source>
</evidence>
<name>A0ABN7BAH7_9HEMI</name>
<dbReference type="Gene3D" id="1.10.238.270">
    <property type="match status" value="1"/>
</dbReference>
<comment type="subcellular location">
    <subcellularLocation>
        <location evidence="1">Secreted</location>
    </subcellularLocation>
</comment>
<feature type="signal peptide" evidence="5">
    <location>
        <begin position="1"/>
        <end position="17"/>
    </location>
</feature>
<dbReference type="Proteomes" id="UP001307889">
    <property type="component" value="Chromosome 12"/>
</dbReference>
<gene>
    <name evidence="6" type="ORF">NTJ_14214</name>
</gene>
<comment type="similarity">
    <text evidence="2">Belongs to the PBP/GOBP family.</text>
</comment>
<dbReference type="PANTHER" id="PTHR21066:SF9">
    <property type="entry name" value="ODORANT-BINDING PROTEIN 59A"/>
    <property type="match status" value="1"/>
</dbReference>
<evidence type="ECO:0000313" key="7">
    <source>
        <dbReference type="Proteomes" id="UP001307889"/>
    </source>
</evidence>
<dbReference type="PANTHER" id="PTHR21066">
    <property type="entry name" value="ODORANT-BINDING PROTEIN 59A-RELATED"/>
    <property type="match status" value="1"/>
</dbReference>
<feature type="region of interest" description="Disordered" evidence="4">
    <location>
        <begin position="178"/>
        <end position="208"/>
    </location>
</feature>
<evidence type="ECO:0000256" key="2">
    <source>
        <dbReference type="ARBA" id="ARBA00008098"/>
    </source>
</evidence>
<keyword evidence="7" id="KW-1185">Reference proteome</keyword>
<dbReference type="InterPro" id="IPR052295">
    <property type="entry name" value="Odorant-binding_protein"/>
</dbReference>
<dbReference type="Pfam" id="PF01395">
    <property type="entry name" value="PBP_GOBP"/>
    <property type="match status" value="1"/>
</dbReference>
<evidence type="ECO:0000313" key="6">
    <source>
        <dbReference type="EMBL" id="BET01398.1"/>
    </source>
</evidence>
<evidence type="ECO:0000256" key="4">
    <source>
        <dbReference type="SAM" id="MobiDB-lite"/>
    </source>
</evidence>
<organism evidence="6 7">
    <name type="scientific">Nesidiocoris tenuis</name>
    <dbReference type="NCBI Taxonomy" id="355587"/>
    <lineage>
        <taxon>Eukaryota</taxon>
        <taxon>Metazoa</taxon>
        <taxon>Ecdysozoa</taxon>
        <taxon>Arthropoda</taxon>
        <taxon>Hexapoda</taxon>
        <taxon>Insecta</taxon>
        <taxon>Pterygota</taxon>
        <taxon>Neoptera</taxon>
        <taxon>Paraneoptera</taxon>
        <taxon>Hemiptera</taxon>
        <taxon>Heteroptera</taxon>
        <taxon>Panheteroptera</taxon>
        <taxon>Cimicomorpha</taxon>
        <taxon>Miridae</taxon>
        <taxon>Dicyphina</taxon>
        <taxon>Nesidiocoris</taxon>
    </lineage>
</organism>
<evidence type="ECO:0000256" key="3">
    <source>
        <dbReference type="ARBA" id="ARBA00022525"/>
    </source>
</evidence>
<dbReference type="InterPro" id="IPR006170">
    <property type="entry name" value="PBP/GOBP"/>
</dbReference>